<protein>
    <submittedName>
        <fullName evidence="2">Uncharacterized protein</fullName>
    </submittedName>
</protein>
<dbReference type="Gene3D" id="2.60.120.260">
    <property type="entry name" value="Galactose-binding domain-like"/>
    <property type="match status" value="1"/>
</dbReference>
<accession>A0A7W7CDY9</accession>
<evidence type="ECO:0000313" key="3">
    <source>
        <dbReference type="Proteomes" id="UP000533598"/>
    </source>
</evidence>
<keyword evidence="3" id="KW-1185">Reference proteome</keyword>
<dbReference type="EMBL" id="JACHMH010000001">
    <property type="protein sequence ID" value="MBB4679262.1"/>
    <property type="molecule type" value="Genomic_DNA"/>
</dbReference>
<reference evidence="2 3" key="1">
    <citation type="submission" date="2020-08" db="EMBL/GenBank/DDBJ databases">
        <title>Sequencing the genomes of 1000 actinobacteria strains.</title>
        <authorList>
            <person name="Klenk H.-P."/>
        </authorList>
    </citation>
    <scope>NUCLEOTIDE SEQUENCE [LARGE SCALE GENOMIC DNA]</scope>
    <source>
        <strain evidence="2 3">DSM 44230</strain>
    </source>
</reference>
<proteinExistence type="predicted"/>
<name>A0A7W7CDY9_9PSEU</name>
<dbReference type="RefSeq" id="WP_185011157.1">
    <property type="nucleotide sequence ID" value="NZ_BAAAUI010000025.1"/>
</dbReference>
<dbReference type="AlphaFoldDB" id="A0A7W7CDY9"/>
<sequence>MNLIDNGDVERGTGGTGEPTPAVPGWQTVEGAPAIIRYAAGGGYPTALDPGPAERGAQFLGGGTSPRTRLTQTVRLPAGAVFRLAGWLGGFATQQDGVRLSVEFLDRTGYPIGLAVLGPVTAQERGLRTGLFEQTTTGPVPAGSTHARITLLFTRSGSGSSNDGYADNLSLTVGAR</sequence>
<evidence type="ECO:0000313" key="2">
    <source>
        <dbReference type="EMBL" id="MBB4679262.1"/>
    </source>
</evidence>
<feature type="region of interest" description="Disordered" evidence="1">
    <location>
        <begin position="1"/>
        <end position="24"/>
    </location>
</feature>
<comment type="caution">
    <text evidence="2">The sequence shown here is derived from an EMBL/GenBank/DDBJ whole genome shotgun (WGS) entry which is preliminary data.</text>
</comment>
<evidence type="ECO:0000256" key="1">
    <source>
        <dbReference type="SAM" id="MobiDB-lite"/>
    </source>
</evidence>
<dbReference type="Proteomes" id="UP000533598">
    <property type="component" value="Unassembled WGS sequence"/>
</dbReference>
<organism evidence="2 3">
    <name type="scientific">Crossiella cryophila</name>
    <dbReference type="NCBI Taxonomy" id="43355"/>
    <lineage>
        <taxon>Bacteria</taxon>
        <taxon>Bacillati</taxon>
        <taxon>Actinomycetota</taxon>
        <taxon>Actinomycetes</taxon>
        <taxon>Pseudonocardiales</taxon>
        <taxon>Pseudonocardiaceae</taxon>
        <taxon>Crossiella</taxon>
    </lineage>
</organism>
<gene>
    <name evidence="2" type="ORF">HNR67_005380</name>
</gene>